<dbReference type="InterPro" id="IPR011990">
    <property type="entry name" value="TPR-like_helical_dom_sf"/>
</dbReference>
<dbReference type="InterPro" id="IPR008884">
    <property type="entry name" value="TylF_MeTrfase"/>
</dbReference>
<accession>A0ABD3MXV3</accession>
<feature type="region of interest" description="Disordered" evidence="1">
    <location>
        <begin position="917"/>
        <end position="984"/>
    </location>
</feature>
<dbReference type="SUPFAM" id="SSF53335">
    <property type="entry name" value="S-adenosyl-L-methionine-dependent methyltransferases"/>
    <property type="match status" value="1"/>
</dbReference>
<dbReference type="Gene3D" id="1.25.40.10">
    <property type="entry name" value="Tetratricopeptide repeat domain"/>
    <property type="match status" value="1"/>
</dbReference>
<comment type="caution">
    <text evidence="2">The sequence shown here is derived from an EMBL/GenBank/DDBJ whole genome shotgun (WGS) entry which is preliminary data.</text>
</comment>
<keyword evidence="3" id="KW-1185">Reference proteome</keyword>
<dbReference type="InterPro" id="IPR029063">
    <property type="entry name" value="SAM-dependent_MTases_sf"/>
</dbReference>
<dbReference type="PANTHER" id="PTHR40036">
    <property type="entry name" value="MACROCIN O-METHYLTRANSFERASE"/>
    <property type="match status" value="1"/>
</dbReference>
<name>A0ABD3MXV3_9STRA</name>
<protein>
    <submittedName>
        <fullName evidence="2">Uncharacterized protein</fullName>
    </submittedName>
</protein>
<organism evidence="2 3">
    <name type="scientific">Cyclotella atomus</name>
    <dbReference type="NCBI Taxonomy" id="382360"/>
    <lineage>
        <taxon>Eukaryota</taxon>
        <taxon>Sar</taxon>
        <taxon>Stramenopiles</taxon>
        <taxon>Ochrophyta</taxon>
        <taxon>Bacillariophyta</taxon>
        <taxon>Coscinodiscophyceae</taxon>
        <taxon>Thalassiosirophycidae</taxon>
        <taxon>Stephanodiscales</taxon>
        <taxon>Stephanodiscaceae</taxon>
        <taxon>Cyclotella</taxon>
    </lineage>
</organism>
<evidence type="ECO:0000256" key="1">
    <source>
        <dbReference type="SAM" id="MobiDB-lite"/>
    </source>
</evidence>
<feature type="region of interest" description="Disordered" evidence="1">
    <location>
        <begin position="869"/>
        <end position="897"/>
    </location>
</feature>
<feature type="region of interest" description="Disordered" evidence="1">
    <location>
        <begin position="834"/>
        <end position="857"/>
    </location>
</feature>
<dbReference type="PANTHER" id="PTHR40036:SF1">
    <property type="entry name" value="MACROCIN O-METHYLTRANSFERASE"/>
    <property type="match status" value="1"/>
</dbReference>
<dbReference type="Proteomes" id="UP001530400">
    <property type="component" value="Unassembled WGS sequence"/>
</dbReference>
<dbReference type="Gene3D" id="3.40.50.150">
    <property type="entry name" value="Vaccinia Virus protein VP39"/>
    <property type="match status" value="1"/>
</dbReference>
<dbReference type="Pfam" id="PF05711">
    <property type="entry name" value="TylF"/>
    <property type="match status" value="1"/>
</dbReference>
<sequence>MTGVNACFAIQLLNTLPCSRGIYIRKRATGEADRAFRLGIQLEKAGLARSASAAFHEAATLYQCFLDFDTNEHGADGETNRFQHVTTLSNDSSNDASNPNVRAVLAYACIRLAHLSHDAFGDSRAATRLYRLAKKIDTVPSAVAWSGIGNSIEASMDYLEDDDETVWRERMEKAVDAYKEAAKLGEGVYNSGEVLFHLAVALERLGEVEESEKIMETLRRGESNLSCLVDSWGYVRWHTRRTEPSRLNLHRGTRAMLQIALDAAQPLLQHDDGLICEFGVASGRSLRMTQEMLPLDVPIHGFDTFTGLPVAWGNEPAGSYSTGGAIPKMEGENVQFHKGLFKDTIPQFLSTVDKGRPLAYANIDCDLYGSTRDVLEACHGRIIPGTVLVFDEYFWLCIAQACLMNEVVRLMPIVDTNAKMFSSIFHRRNSLGTADDDATTHTAISIKSDDTPRSILRRQGSERNTLRNVSWSSTYETLEHDSFEQYEGLEGADSGWTYGDTAYTGTYDSRATFETREDATLFDMRDDGTFVTREASQSVNNTGTASTNDSLDSVEAYETGHVKSNAEPAHDTATIMSEEGVEQTVAERGNDNVGDNNENLDLRNIACAASNVTEASELLTDKYGLNEKDAKKGLHILAAESCVSEGEPLFGDKYHGLQDESAGEDVNSKHTAPTPQVPTATVAAQAPDLAEMDAPLTVEIDVSATEEQNPLSPISADDINVFVPGEAEPVEDELILHALSADSFTVGSLSEEQLSESFDENANNASLKANSDEGSLASLKKKDHGYEGIFHKQSNADKSLGHIGLILPFLNRLQCGVFTEDTFMLDVVGSREWVENASTEEPEPDEDGVLEEVSGDVPDDEFEVVDGSAAASDEGQDDFEDQAEEQDAPGAEDDVVEYQIGDYGNVKVRINGEEVSMSDSIDASSRHEQTSSSSKQTSQTPEQTEDDESPRTGGVISFHVEEDNSIPSNESDDCHKTHQHKTKKGFKPLASLRNRISRAASSIVSKGSKCKKKQNKSIPMTALYEGDTLHDRVYHNNVSVAQSRISTELILGDLKIVENTAKIMYQDRFNSTSALLNTKAEDASVAKSKRPDLNVDMNSQRSKATVESSLSPMFRDYFASGI</sequence>
<evidence type="ECO:0000313" key="3">
    <source>
        <dbReference type="Proteomes" id="UP001530400"/>
    </source>
</evidence>
<dbReference type="SUPFAM" id="SSF48452">
    <property type="entry name" value="TPR-like"/>
    <property type="match status" value="1"/>
</dbReference>
<dbReference type="AlphaFoldDB" id="A0ABD3MXV3"/>
<feature type="compositionally biased region" description="Acidic residues" evidence="1">
    <location>
        <begin position="838"/>
        <end position="857"/>
    </location>
</feature>
<dbReference type="EMBL" id="JALLPJ020001345">
    <property type="protein sequence ID" value="KAL3768537.1"/>
    <property type="molecule type" value="Genomic_DNA"/>
</dbReference>
<feature type="compositionally biased region" description="Low complexity" evidence="1">
    <location>
        <begin position="930"/>
        <end position="942"/>
    </location>
</feature>
<gene>
    <name evidence="2" type="ORF">ACHAWO_011492</name>
</gene>
<proteinExistence type="predicted"/>
<evidence type="ECO:0000313" key="2">
    <source>
        <dbReference type="EMBL" id="KAL3768537.1"/>
    </source>
</evidence>
<feature type="region of interest" description="Disordered" evidence="1">
    <location>
        <begin position="656"/>
        <end position="678"/>
    </location>
</feature>
<feature type="compositionally biased region" description="Acidic residues" evidence="1">
    <location>
        <begin position="874"/>
        <end position="896"/>
    </location>
</feature>
<reference evidence="2 3" key="1">
    <citation type="submission" date="2024-10" db="EMBL/GenBank/DDBJ databases">
        <title>Updated reference genomes for cyclostephanoid diatoms.</title>
        <authorList>
            <person name="Roberts W.R."/>
            <person name="Alverson A.J."/>
        </authorList>
    </citation>
    <scope>NUCLEOTIDE SEQUENCE [LARGE SCALE GENOMIC DNA]</scope>
    <source>
        <strain evidence="2 3">AJA010-31</strain>
    </source>
</reference>